<gene>
    <name evidence="2" type="ORF">Ga0074812_12859</name>
</gene>
<organism evidence="2 3">
    <name type="scientific">Parafrankia irregularis</name>
    <dbReference type="NCBI Taxonomy" id="795642"/>
    <lineage>
        <taxon>Bacteria</taxon>
        <taxon>Bacillati</taxon>
        <taxon>Actinomycetota</taxon>
        <taxon>Actinomycetes</taxon>
        <taxon>Frankiales</taxon>
        <taxon>Frankiaceae</taxon>
        <taxon>Parafrankia</taxon>
    </lineage>
</organism>
<sequence length="229" mass="24573">MLFQLAEPAALLGILLAFVVGVFVHDAAQIFAARLARDPMPARSGRLTARLGTQRVSPFSWVGVLLGGAGWTEPIRMNDVWRRRRFHVTAALLAGPLAYALLALAALGGTRGLSELVLMVQGDRVAEIFGASFAVELLMWMAYTFASMCILSLVPVPPADGGRILFLLGPQSEGWRKAHYHLTERNIGVAILLAVVLLPVLFAGFPSVLGQLTLPLLRGLGSLIGLDLL</sequence>
<name>A0A0S4QV58_9ACTN</name>
<dbReference type="AlphaFoldDB" id="A0A0S4QV58"/>
<evidence type="ECO:0000256" key="1">
    <source>
        <dbReference type="SAM" id="Phobius"/>
    </source>
</evidence>
<keyword evidence="1" id="KW-1133">Transmembrane helix</keyword>
<reference evidence="3" key="1">
    <citation type="submission" date="2015-11" db="EMBL/GenBank/DDBJ databases">
        <authorList>
            <person name="Varghese N."/>
        </authorList>
    </citation>
    <scope>NUCLEOTIDE SEQUENCE [LARGE SCALE GENOMIC DNA]</scope>
    <source>
        <strain evidence="3">DSM 45899</strain>
    </source>
</reference>
<dbReference type="Proteomes" id="UP000198802">
    <property type="component" value="Unassembled WGS sequence"/>
</dbReference>
<keyword evidence="1" id="KW-0812">Transmembrane</keyword>
<evidence type="ECO:0000313" key="3">
    <source>
        <dbReference type="Proteomes" id="UP000198802"/>
    </source>
</evidence>
<accession>A0A0S4QV58</accession>
<proteinExistence type="predicted"/>
<dbReference type="EMBL" id="FAOZ01000028">
    <property type="protein sequence ID" value="CUU59488.1"/>
    <property type="molecule type" value="Genomic_DNA"/>
</dbReference>
<feature type="transmembrane region" description="Helical" evidence="1">
    <location>
        <begin position="86"/>
        <end position="108"/>
    </location>
</feature>
<protein>
    <submittedName>
        <fullName evidence="2">Peptidase family M50</fullName>
    </submittedName>
</protein>
<feature type="transmembrane region" description="Helical" evidence="1">
    <location>
        <begin position="128"/>
        <end position="154"/>
    </location>
</feature>
<evidence type="ECO:0000313" key="2">
    <source>
        <dbReference type="EMBL" id="CUU59488.1"/>
    </source>
</evidence>
<feature type="transmembrane region" description="Helical" evidence="1">
    <location>
        <begin position="187"/>
        <end position="209"/>
    </location>
</feature>
<keyword evidence="1" id="KW-0472">Membrane</keyword>
<keyword evidence="3" id="KW-1185">Reference proteome</keyword>
<dbReference type="RefSeq" id="WP_091283609.1">
    <property type="nucleotide sequence ID" value="NZ_FAOZ01000028.1"/>
</dbReference>